<dbReference type="EMBL" id="JAIWYP010000004">
    <property type="protein sequence ID" value="KAH3831812.1"/>
    <property type="molecule type" value="Genomic_DNA"/>
</dbReference>
<keyword evidence="2" id="KW-1133">Transmembrane helix</keyword>
<accession>A0A9D4HGD3</accession>
<organism evidence="3 4">
    <name type="scientific">Dreissena polymorpha</name>
    <name type="common">Zebra mussel</name>
    <name type="synonym">Mytilus polymorpha</name>
    <dbReference type="NCBI Taxonomy" id="45954"/>
    <lineage>
        <taxon>Eukaryota</taxon>
        <taxon>Metazoa</taxon>
        <taxon>Spiralia</taxon>
        <taxon>Lophotrochozoa</taxon>
        <taxon>Mollusca</taxon>
        <taxon>Bivalvia</taxon>
        <taxon>Autobranchia</taxon>
        <taxon>Heteroconchia</taxon>
        <taxon>Euheterodonta</taxon>
        <taxon>Imparidentia</taxon>
        <taxon>Neoheterodontei</taxon>
        <taxon>Myida</taxon>
        <taxon>Dreissenoidea</taxon>
        <taxon>Dreissenidae</taxon>
        <taxon>Dreissena</taxon>
    </lineage>
</organism>
<evidence type="ECO:0000313" key="4">
    <source>
        <dbReference type="Proteomes" id="UP000828390"/>
    </source>
</evidence>
<reference evidence="3" key="1">
    <citation type="journal article" date="2019" name="bioRxiv">
        <title>The Genome of the Zebra Mussel, Dreissena polymorpha: A Resource for Invasive Species Research.</title>
        <authorList>
            <person name="McCartney M.A."/>
            <person name="Auch B."/>
            <person name="Kono T."/>
            <person name="Mallez S."/>
            <person name="Zhang Y."/>
            <person name="Obille A."/>
            <person name="Becker A."/>
            <person name="Abrahante J.E."/>
            <person name="Garbe J."/>
            <person name="Badalamenti J.P."/>
            <person name="Herman A."/>
            <person name="Mangelson H."/>
            <person name="Liachko I."/>
            <person name="Sullivan S."/>
            <person name="Sone E.D."/>
            <person name="Koren S."/>
            <person name="Silverstein K.A.T."/>
            <person name="Beckman K.B."/>
            <person name="Gohl D.M."/>
        </authorList>
    </citation>
    <scope>NUCLEOTIDE SEQUENCE</scope>
    <source>
        <strain evidence="3">Duluth1</strain>
        <tissue evidence="3">Whole animal</tissue>
    </source>
</reference>
<keyword evidence="2" id="KW-0472">Membrane</keyword>
<evidence type="ECO:0000256" key="1">
    <source>
        <dbReference type="SAM" id="MobiDB-lite"/>
    </source>
</evidence>
<feature type="transmembrane region" description="Helical" evidence="2">
    <location>
        <begin position="139"/>
        <end position="163"/>
    </location>
</feature>
<name>A0A9D4HGD3_DREPO</name>
<keyword evidence="2" id="KW-0812">Transmembrane</keyword>
<proteinExistence type="predicted"/>
<comment type="caution">
    <text evidence="3">The sequence shown here is derived from an EMBL/GenBank/DDBJ whole genome shotgun (WGS) entry which is preliminary data.</text>
</comment>
<dbReference type="AlphaFoldDB" id="A0A9D4HGD3"/>
<keyword evidence="4" id="KW-1185">Reference proteome</keyword>
<evidence type="ECO:0000313" key="3">
    <source>
        <dbReference type="EMBL" id="KAH3831812.1"/>
    </source>
</evidence>
<feature type="compositionally biased region" description="Basic residues" evidence="1">
    <location>
        <begin position="24"/>
        <end position="44"/>
    </location>
</feature>
<sequence length="233" mass="26076">MINIDHLDHHGNDTRGYVISSRSSSRRRSRSRSLHHRKKGHRQASLKADCRSDFYDRSHYYPISDCHVSLPYAPVPSVMSTHVALTDPISQPFKSGVNLTTTAVLSAPRVSTTIPSRKTPAATPSLRDTWVKILLDNMYLSLLIIHHLFPVLIISVSTLRIVILRFQRIIIWCRIILISFLPLAAVENWQHQSSGIGQDGDCSMLTSLESQSTSDHMVITVSRSMPDGIGQGI</sequence>
<gene>
    <name evidence="3" type="ORF">DPMN_105083</name>
</gene>
<feature type="region of interest" description="Disordered" evidence="1">
    <location>
        <begin position="13"/>
        <end position="45"/>
    </location>
</feature>
<protein>
    <submittedName>
        <fullName evidence="3">Uncharacterized protein</fullName>
    </submittedName>
</protein>
<reference evidence="3" key="2">
    <citation type="submission" date="2020-11" db="EMBL/GenBank/DDBJ databases">
        <authorList>
            <person name="McCartney M.A."/>
            <person name="Auch B."/>
            <person name="Kono T."/>
            <person name="Mallez S."/>
            <person name="Becker A."/>
            <person name="Gohl D.M."/>
            <person name="Silverstein K.A.T."/>
            <person name="Koren S."/>
            <person name="Bechman K.B."/>
            <person name="Herman A."/>
            <person name="Abrahante J.E."/>
            <person name="Garbe J."/>
        </authorList>
    </citation>
    <scope>NUCLEOTIDE SEQUENCE</scope>
    <source>
        <strain evidence="3">Duluth1</strain>
        <tissue evidence="3">Whole animal</tissue>
    </source>
</reference>
<dbReference type="Proteomes" id="UP000828390">
    <property type="component" value="Unassembled WGS sequence"/>
</dbReference>
<evidence type="ECO:0000256" key="2">
    <source>
        <dbReference type="SAM" id="Phobius"/>
    </source>
</evidence>